<dbReference type="Proteomes" id="UP001589683">
    <property type="component" value="Unassembled WGS sequence"/>
</dbReference>
<dbReference type="PANTHER" id="PTHR34386:SF1">
    <property type="entry name" value="GLUTAREDOXIN-LIKE PROTEIN NRDH"/>
    <property type="match status" value="1"/>
</dbReference>
<proteinExistence type="predicted"/>
<dbReference type="InterPro" id="IPR036249">
    <property type="entry name" value="Thioredoxin-like_sf"/>
</dbReference>
<protein>
    <submittedName>
        <fullName evidence="2">Glutaredoxin domain-containing protein</fullName>
    </submittedName>
</protein>
<dbReference type="RefSeq" id="WP_213890352.1">
    <property type="nucleotide sequence ID" value="NZ_JAGFNU010000010.1"/>
</dbReference>
<dbReference type="PROSITE" id="PS51354">
    <property type="entry name" value="GLUTAREDOXIN_2"/>
    <property type="match status" value="1"/>
</dbReference>
<evidence type="ECO:0000313" key="3">
    <source>
        <dbReference type="Proteomes" id="UP001589683"/>
    </source>
</evidence>
<dbReference type="PANTHER" id="PTHR34386">
    <property type="entry name" value="GLUTAREDOXIN"/>
    <property type="match status" value="1"/>
</dbReference>
<dbReference type="PRINTS" id="PR00160">
    <property type="entry name" value="GLUTAREDOXIN"/>
</dbReference>
<dbReference type="InterPro" id="IPR014025">
    <property type="entry name" value="Glutaredoxin_subgr"/>
</dbReference>
<name>A0ABV5JII0_9RHOB</name>
<evidence type="ECO:0000259" key="1">
    <source>
        <dbReference type="Pfam" id="PF00462"/>
    </source>
</evidence>
<gene>
    <name evidence="2" type="ORF">ACFFUT_12795</name>
</gene>
<dbReference type="InterPro" id="IPR051548">
    <property type="entry name" value="Grx-like_ET"/>
</dbReference>
<dbReference type="Pfam" id="PF00462">
    <property type="entry name" value="Glutaredoxin"/>
    <property type="match status" value="1"/>
</dbReference>
<dbReference type="SUPFAM" id="SSF52833">
    <property type="entry name" value="Thioredoxin-like"/>
    <property type="match status" value="1"/>
</dbReference>
<accession>A0ABV5JII0</accession>
<evidence type="ECO:0000313" key="2">
    <source>
        <dbReference type="EMBL" id="MFB9232666.1"/>
    </source>
</evidence>
<dbReference type="EMBL" id="JBHMEA010000042">
    <property type="protein sequence ID" value="MFB9232666.1"/>
    <property type="molecule type" value="Genomic_DNA"/>
</dbReference>
<reference evidence="2 3" key="1">
    <citation type="submission" date="2024-09" db="EMBL/GenBank/DDBJ databases">
        <authorList>
            <person name="Sun Q."/>
            <person name="Mori K."/>
        </authorList>
    </citation>
    <scope>NUCLEOTIDE SEQUENCE [LARGE SCALE GENOMIC DNA]</scope>
    <source>
        <strain evidence="2 3">CECT 8726</strain>
    </source>
</reference>
<comment type="caution">
    <text evidence="2">The sequence shown here is derived from an EMBL/GenBank/DDBJ whole genome shotgun (WGS) entry which is preliminary data.</text>
</comment>
<organism evidence="2 3">
    <name type="scientific">Pseudohalocynthiibacter aestuariivivens</name>
    <dbReference type="NCBI Taxonomy" id="1591409"/>
    <lineage>
        <taxon>Bacteria</taxon>
        <taxon>Pseudomonadati</taxon>
        <taxon>Pseudomonadota</taxon>
        <taxon>Alphaproteobacteria</taxon>
        <taxon>Rhodobacterales</taxon>
        <taxon>Paracoccaceae</taxon>
        <taxon>Pseudohalocynthiibacter</taxon>
    </lineage>
</organism>
<keyword evidence="3" id="KW-1185">Reference proteome</keyword>
<dbReference type="InterPro" id="IPR002109">
    <property type="entry name" value="Glutaredoxin"/>
</dbReference>
<feature type="domain" description="Glutaredoxin" evidence="1">
    <location>
        <begin position="4"/>
        <end position="63"/>
    </location>
</feature>
<sequence>MKEVEIFTGPGCDYCVAAKQLLVSKNFSFRERDVSIPEVMLEMRDRLPRAKTIPQIFIDGQHVGGFEDLQEKLQA</sequence>
<dbReference type="Gene3D" id="3.40.30.10">
    <property type="entry name" value="Glutaredoxin"/>
    <property type="match status" value="1"/>
</dbReference>